<dbReference type="Proteomes" id="UP000215002">
    <property type="component" value="Chromosome"/>
</dbReference>
<feature type="domain" description="Leucine-binding protein" evidence="3">
    <location>
        <begin position="4"/>
        <end position="295"/>
    </location>
</feature>
<keyword evidence="2" id="KW-0732">Signal</keyword>
<dbReference type="OrthoDB" id="827062at2"/>
<dbReference type="PANTHER" id="PTHR30483:SF6">
    <property type="entry name" value="PERIPLASMIC BINDING PROTEIN OF ABC TRANSPORTER FOR NATURAL AMINO ACIDS"/>
    <property type="match status" value="1"/>
</dbReference>
<name>A0A223NWQ0_9SPHI</name>
<dbReference type="PANTHER" id="PTHR30483">
    <property type="entry name" value="LEUCINE-SPECIFIC-BINDING PROTEIN"/>
    <property type="match status" value="1"/>
</dbReference>
<dbReference type="AlphaFoldDB" id="A0A223NWQ0"/>
<evidence type="ECO:0000256" key="1">
    <source>
        <dbReference type="ARBA" id="ARBA00010062"/>
    </source>
</evidence>
<dbReference type="InterPro" id="IPR051010">
    <property type="entry name" value="BCAA_transport"/>
</dbReference>
<protein>
    <submittedName>
        <fullName evidence="4">Amino acid/amide ABC transporter substrate-binding protein, HAAT family</fullName>
    </submittedName>
</protein>
<evidence type="ECO:0000313" key="4">
    <source>
        <dbReference type="EMBL" id="ASU34285.1"/>
    </source>
</evidence>
<dbReference type="KEGG" id="muc:MuYL_2398"/>
<sequence length="387" mass="43700">MTGPIKIGILTPFSGIYPYYGQHLMAGMLLGIYPGAAKKNEIQFIPVYTKMGDPASVLEAVNRLVFFEQVDIISGLINYQSIPEIIPVIERHNKLGFFVDMGEYIPWFNYLSPRVFYSSQQIWQTQYALGNWAAKEYGDGGLMVMTLYEAGYHISNAFHKGAIDAGVNRLNMHVIPHDKNNPKNLDLDDFFEKIKKNPPPYVHAIFAGSIGNDFLQKWKESGFHKKIPLVVVENMAYDDLLEDAAGLDLEFFSASTWNRNDENVRNAEFVKRFEKTGGQMANVFGLLGYEIGLALREIKPLIQKREWSKICDLLQKESIIGPRGERNFYPASGFSLPVTDIVSVKTSINKIYKTVIGQGKGLKFDSEAFKDIHEGSVSGWQNPYLCI</sequence>
<accession>A0A223NWQ0</accession>
<dbReference type="EMBL" id="CP022743">
    <property type="protein sequence ID" value="ASU34285.1"/>
    <property type="molecule type" value="Genomic_DNA"/>
</dbReference>
<dbReference type="Pfam" id="PF13458">
    <property type="entry name" value="Peripla_BP_6"/>
    <property type="match status" value="1"/>
</dbReference>
<dbReference type="SUPFAM" id="SSF53822">
    <property type="entry name" value="Periplasmic binding protein-like I"/>
    <property type="match status" value="1"/>
</dbReference>
<dbReference type="InterPro" id="IPR028081">
    <property type="entry name" value="Leu-bd"/>
</dbReference>
<evidence type="ECO:0000313" key="5">
    <source>
        <dbReference type="Proteomes" id="UP000215002"/>
    </source>
</evidence>
<keyword evidence="5" id="KW-1185">Reference proteome</keyword>
<dbReference type="InterPro" id="IPR028082">
    <property type="entry name" value="Peripla_BP_I"/>
</dbReference>
<dbReference type="Gene3D" id="3.40.50.2300">
    <property type="match status" value="2"/>
</dbReference>
<gene>
    <name evidence="4" type="ORF">MuYL_2398</name>
</gene>
<evidence type="ECO:0000256" key="2">
    <source>
        <dbReference type="ARBA" id="ARBA00022729"/>
    </source>
</evidence>
<proteinExistence type="inferred from homology"/>
<comment type="similarity">
    <text evidence="1">Belongs to the leucine-binding protein family.</text>
</comment>
<reference evidence="4 5" key="1">
    <citation type="submission" date="2017-08" db="EMBL/GenBank/DDBJ databases">
        <title>Complete genome sequence of Mucilaginibacter sp. strain BJC16-A31.</title>
        <authorList>
            <consortium name="Henan University of Science and Technology"/>
            <person name="You X."/>
        </authorList>
    </citation>
    <scope>NUCLEOTIDE SEQUENCE [LARGE SCALE GENOMIC DNA]</scope>
    <source>
        <strain evidence="4 5">BJC16-A31</strain>
    </source>
</reference>
<evidence type="ECO:0000259" key="3">
    <source>
        <dbReference type="Pfam" id="PF13458"/>
    </source>
</evidence>
<dbReference type="RefSeq" id="WP_094570655.1">
    <property type="nucleotide sequence ID" value="NZ_CP022743.1"/>
</dbReference>
<organism evidence="4 5">
    <name type="scientific">Mucilaginibacter xinganensis</name>
    <dbReference type="NCBI Taxonomy" id="1234841"/>
    <lineage>
        <taxon>Bacteria</taxon>
        <taxon>Pseudomonadati</taxon>
        <taxon>Bacteroidota</taxon>
        <taxon>Sphingobacteriia</taxon>
        <taxon>Sphingobacteriales</taxon>
        <taxon>Sphingobacteriaceae</taxon>
        <taxon>Mucilaginibacter</taxon>
    </lineage>
</organism>